<dbReference type="Proteomes" id="UP000292262">
    <property type="component" value="Unassembled WGS sequence"/>
</dbReference>
<comment type="function">
    <text evidence="7">Single strand-specific metallo-endoribonuclease involved in late-stage 70S ribosome quality control and in maturation of the 3' terminus of the 16S rRNA.</text>
</comment>
<dbReference type="GO" id="GO:0005737">
    <property type="term" value="C:cytoplasm"/>
    <property type="evidence" value="ECO:0007669"/>
    <property type="project" value="UniProtKB-SubCell"/>
</dbReference>
<name>A0A4V2F7C4_9FLAO</name>
<dbReference type="PANTHER" id="PTHR46986">
    <property type="entry name" value="ENDORIBONUCLEASE YBEY, CHLOROPLASTIC"/>
    <property type="match status" value="1"/>
</dbReference>
<dbReference type="InterPro" id="IPR002036">
    <property type="entry name" value="YbeY"/>
</dbReference>
<keyword evidence="3 7" id="KW-0479">Metal-binding</keyword>
<dbReference type="OrthoDB" id="9811984at2"/>
<evidence type="ECO:0000256" key="4">
    <source>
        <dbReference type="ARBA" id="ARBA00022759"/>
    </source>
</evidence>
<keyword evidence="4 7" id="KW-0255">Endonuclease</keyword>
<sequence length="139" mass="16303">MINYFYETDFSLDNENTFSAWLQKVVDSEGKSTNEINYIFCDDDYLLQVNKEYLNHDYYTDIITFDTCVGNVLGADIFISVDRVRENAESLNVDFNNELLRVMVHGILHLCGYKDKSNDEAQVMRSKEDEKINMFHVEQ</sequence>
<keyword evidence="6 7" id="KW-0862">Zinc</keyword>
<proteinExistence type="inferred from homology"/>
<dbReference type="GO" id="GO:0004222">
    <property type="term" value="F:metalloendopeptidase activity"/>
    <property type="evidence" value="ECO:0007669"/>
    <property type="project" value="InterPro"/>
</dbReference>
<keyword evidence="7" id="KW-0698">rRNA processing</keyword>
<evidence type="ECO:0000256" key="6">
    <source>
        <dbReference type="ARBA" id="ARBA00022833"/>
    </source>
</evidence>
<keyword evidence="5 7" id="KW-0378">Hydrolase</keyword>
<dbReference type="InterPro" id="IPR023091">
    <property type="entry name" value="MetalPrtase_cat_dom_sf_prd"/>
</dbReference>
<feature type="binding site" evidence="7">
    <location>
        <position position="115"/>
    </location>
    <ligand>
        <name>Zn(2+)</name>
        <dbReference type="ChEBI" id="CHEBI:29105"/>
        <note>catalytic</note>
    </ligand>
</feature>
<dbReference type="HAMAP" id="MF_00009">
    <property type="entry name" value="Endoribonucl_YbeY"/>
    <property type="match status" value="1"/>
</dbReference>
<dbReference type="Pfam" id="PF02130">
    <property type="entry name" value="YbeY"/>
    <property type="match status" value="1"/>
</dbReference>
<dbReference type="SUPFAM" id="SSF55486">
    <property type="entry name" value="Metalloproteases ('zincins'), catalytic domain"/>
    <property type="match status" value="1"/>
</dbReference>
<keyword evidence="7" id="KW-0690">Ribosome biogenesis</keyword>
<dbReference type="GO" id="GO:0006364">
    <property type="term" value="P:rRNA processing"/>
    <property type="evidence" value="ECO:0007669"/>
    <property type="project" value="UniProtKB-UniRule"/>
</dbReference>
<dbReference type="AlphaFoldDB" id="A0A4V2F7C4"/>
<organism evidence="8 9">
    <name type="scientific">Aquimarina brevivitae</name>
    <dbReference type="NCBI Taxonomy" id="323412"/>
    <lineage>
        <taxon>Bacteria</taxon>
        <taxon>Pseudomonadati</taxon>
        <taxon>Bacteroidota</taxon>
        <taxon>Flavobacteriia</taxon>
        <taxon>Flavobacteriales</taxon>
        <taxon>Flavobacteriaceae</taxon>
        <taxon>Aquimarina</taxon>
    </lineage>
</organism>
<dbReference type="RefSeq" id="WP_130285177.1">
    <property type="nucleotide sequence ID" value="NZ_SGXE01000001.1"/>
</dbReference>
<comment type="subcellular location">
    <subcellularLocation>
        <location evidence="7">Cytoplasm</location>
    </subcellularLocation>
</comment>
<comment type="caution">
    <text evidence="8">The sequence shown here is derived from an EMBL/GenBank/DDBJ whole genome shotgun (WGS) entry which is preliminary data.</text>
</comment>
<evidence type="ECO:0000256" key="2">
    <source>
        <dbReference type="ARBA" id="ARBA00022722"/>
    </source>
</evidence>
<comment type="similarity">
    <text evidence="1 7">Belongs to the endoribonuclease YbeY family.</text>
</comment>
<dbReference type="NCBIfam" id="TIGR00043">
    <property type="entry name" value="rRNA maturation RNase YbeY"/>
    <property type="match status" value="1"/>
</dbReference>
<gene>
    <name evidence="7" type="primary">ybeY</name>
    <name evidence="8" type="ORF">EV197_0538</name>
</gene>
<feature type="binding site" evidence="7">
    <location>
        <position position="105"/>
    </location>
    <ligand>
        <name>Zn(2+)</name>
        <dbReference type="ChEBI" id="CHEBI:29105"/>
        <note>catalytic</note>
    </ligand>
</feature>
<dbReference type="GO" id="GO:0004521">
    <property type="term" value="F:RNA endonuclease activity"/>
    <property type="evidence" value="ECO:0007669"/>
    <property type="project" value="UniProtKB-UniRule"/>
</dbReference>
<comment type="cofactor">
    <cofactor evidence="7">
        <name>Zn(2+)</name>
        <dbReference type="ChEBI" id="CHEBI:29105"/>
    </cofactor>
    <text evidence="7">Binds 1 zinc ion.</text>
</comment>
<protein>
    <recommendedName>
        <fullName evidence="7">Endoribonuclease YbeY</fullName>
        <ecNumber evidence="7">3.1.-.-</ecNumber>
    </recommendedName>
</protein>
<dbReference type="Gene3D" id="3.40.390.30">
    <property type="entry name" value="Metalloproteases ('zincins'), catalytic domain"/>
    <property type="match status" value="1"/>
</dbReference>
<evidence type="ECO:0000313" key="9">
    <source>
        <dbReference type="Proteomes" id="UP000292262"/>
    </source>
</evidence>
<evidence type="ECO:0000256" key="1">
    <source>
        <dbReference type="ARBA" id="ARBA00010875"/>
    </source>
</evidence>
<keyword evidence="7" id="KW-0963">Cytoplasm</keyword>
<keyword evidence="9" id="KW-1185">Reference proteome</keyword>
<accession>A0A4V2F7C4</accession>
<dbReference type="EC" id="3.1.-.-" evidence="7"/>
<evidence type="ECO:0000256" key="3">
    <source>
        <dbReference type="ARBA" id="ARBA00022723"/>
    </source>
</evidence>
<evidence type="ECO:0000256" key="7">
    <source>
        <dbReference type="HAMAP-Rule" id="MF_00009"/>
    </source>
</evidence>
<evidence type="ECO:0000256" key="5">
    <source>
        <dbReference type="ARBA" id="ARBA00022801"/>
    </source>
</evidence>
<reference evidence="8 9" key="1">
    <citation type="submission" date="2019-02" db="EMBL/GenBank/DDBJ databases">
        <title>Genomic Encyclopedia of Type Strains, Phase IV (KMG-IV): sequencing the most valuable type-strain genomes for metagenomic binning, comparative biology and taxonomic classification.</title>
        <authorList>
            <person name="Goeker M."/>
        </authorList>
    </citation>
    <scope>NUCLEOTIDE SEQUENCE [LARGE SCALE GENOMIC DNA]</scope>
    <source>
        <strain evidence="8 9">DSM 17196</strain>
    </source>
</reference>
<keyword evidence="2 7" id="KW-0540">Nuclease</keyword>
<dbReference type="GO" id="GO:0008270">
    <property type="term" value="F:zinc ion binding"/>
    <property type="evidence" value="ECO:0007669"/>
    <property type="project" value="UniProtKB-UniRule"/>
</dbReference>
<dbReference type="EMBL" id="SGXE01000001">
    <property type="protein sequence ID" value="RZS99329.1"/>
    <property type="molecule type" value="Genomic_DNA"/>
</dbReference>
<evidence type="ECO:0000313" key="8">
    <source>
        <dbReference type="EMBL" id="RZS99329.1"/>
    </source>
</evidence>
<feature type="binding site" evidence="7">
    <location>
        <position position="109"/>
    </location>
    <ligand>
        <name>Zn(2+)</name>
        <dbReference type="ChEBI" id="CHEBI:29105"/>
        <note>catalytic</note>
    </ligand>
</feature>
<dbReference type="PANTHER" id="PTHR46986:SF1">
    <property type="entry name" value="ENDORIBONUCLEASE YBEY, CHLOROPLASTIC"/>
    <property type="match status" value="1"/>
</dbReference>